<evidence type="ECO:0000256" key="3">
    <source>
        <dbReference type="ARBA" id="ARBA00022801"/>
    </source>
</evidence>
<dbReference type="InParanoid" id="A0A7M7RCM7"/>
<dbReference type="PROSITE" id="PS00383">
    <property type="entry name" value="TYR_PHOSPHATASE_1"/>
    <property type="match status" value="1"/>
</dbReference>
<dbReference type="PROSITE" id="PS50054">
    <property type="entry name" value="TYR_PHOSPHATASE_DUAL"/>
    <property type="match status" value="1"/>
</dbReference>
<accession>A0A7M7RCM7</accession>
<dbReference type="OrthoDB" id="165342at2759"/>
<dbReference type="InterPro" id="IPR016130">
    <property type="entry name" value="Tyr_Pase_AS"/>
</dbReference>
<dbReference type="FunFam" id="3.40.250.10:FF:000151">
    <property type="entry name" value="Predicted protein"/>
    <property type="match status" value="1"/>
</dbReference>
<feature type="region of interest" description="Disordered" evidence="5">
    <location>
        <begin position="311"/>
        <end position="332"/>
    </location>
</feature>
<dbReference type="FunFam" id="3.90.190.10:FF:000402">
    <property type="entry name" value="Uncharacterized protein"/>
    <property type="match status" value="1"/>
</dbReference>
<dbReference type="KEGG" id="spu:584461"/>
<dbReference type="PRINTS" id="PR01908">
    <property type="entry name" value="ADSPHPHTASE"/>
</dbReference>
<dbReference type="PANTHER" id="PTHR10159">
    <property type="entry name" value="DUAL SPECIFICITY PROTEIN PHOSPHATASE"/>
    <property type="match status" value="1"/>
</dbReference>
<dbReference type="Pfam" id="PF00581">
    <property type="entry name" value="Rhodanese"/>
    <property type="match status" value="1"/>
</dbReference>
<dbReference type="GO" id="GO:0008330">
    <property type="term" value="F:protein tyrosine/threonine phosphatase activity"/>
    <property type="evidence" value="ECO:0000318"/>
    <property type="project" value="GO_Central"/>
</dbReference>
<evidence type="ECO:0000259" key="6">
    <source>
        <dbReference type="PROSITE" id="PS50054"/>
    </source>
</evidence>
<feature type="region of interest" description="Disordered" evidence="5">
    <location>
        <begin position="1"/>
        <end position="20"/>
    </location>
</feature>
<evidence type="ECO:0000256" key="2">
    <source>
        <dbReference type="ARBA" id="ARBA00013064"/>
    </source>
</evidence>
<dbReference type="EnsemblMetazoa" id="XM_784320">
    <property type="protein sequence ID" value="XP_789413"/>
    <property type="gene ID" value="LOC584461"/>
</dbReference>
<evidence type="ECO:0000259" key="8">
    <source>
        <dbReference type="PROSITE" id="PS50206"/>
    </source>
</evidence>
<keyword evidence="10" id="KW-1185">Reference proteome</keyword>
<dbReference type="InterPro" id="IPR008343">
    <property type="entry name" value="MKP"/>
</dbReference>
<evidence type="ECO:0000256" key="5">
    <source>
        <dbReference type="SAM" id="MobiDB-lite"/>
    </source>
</evidence>
<dbReference type="GO" id="GO:0005737">
    <property type="term" value="C:cytoplasm"/>
    <property type="evidence" value="ECO:0000318"/>
    <property type="project" value="GO_Central"/>
</dbReference>
<dbReference type="InterPro" id="IPR029021">
    <property type="entry name" value="Prot-tyrosine_phosphatase-like"/>
</dbReference>
<dbReference type="InterPro" id="IPR000387">
    <property type="entry name" value="Tyr_Pase_dom"/>
</dbReference>
<dbReference type="SMART" id="SM00450">
    <property type="entry name" value="RHOD"/>
    <property type="match status" value="1"/>
</dbReference>
<dbReference type="PANTHER" id="PTHR10159:SF528">
    <property type="entry name" value="PUCKERED, ISOFORM A"/>
    <property type="match status" value="1"/>
</dbReference>
<feature type="domain" description="Tyrosine specific protein phosphatases" evidence="7">
    <location>
        <begin position="411"/>
        <end position="469"/>
    </location>
</feature>
<organism evidence="9 10">
    <name type="scientific">Strongylocentrotus purpuratus</name>
    <name type="common">Purple sea urchin</name>
    <dbReference type="NCBI Taxonomy" id="7668"/>
    <lineage>
        <taxon>Eukaryota</taxon>
        <taxon>Metazoa</taxon>
        <taxon>Echinodermata</taxon>
        <taxon>Eleutherozoa</taxon>
        <taxon>Echinozoa</taxon>
        <taxon>Echinoidea</taxon>
        <taxon>Euechinoidea</taxon>
        <taxon>Echinacea</taxon>
        <taxon>Camarodonta</taxon>
        <taxon>Echinidea</taxon>
        <taxon>Strongylocentrotidae</taxon>
        <taxon>Strongylocentrotus</taxon>
    </lineage>
</organism>
<dbReference type="AlphaFoldDB" id="A0A7M7RCM7"/>
<name>A0A7M7RCM7_STRPU</name>
<dbReference type="EC" id="3.1.3.48" evidence="2"/>
<dbReference type="PROSITE" id="PS50056">
    <property type="entry name" value="TYR_PHOSPHATASE_2"/>
    <property type="match status" value="1"/>
</dbReference>
<evidence type="ECO:0000259" key="7">
    <source>
        <dbReference type="PROSITE" id="PS50056"/>
    </source>
</evidence>
<dbReference type="Proteomes" id="UP000007110">
    <property type="component" value="Unassembled WGS sequence"/>
</dbReference>
<dbReference type="InterPro" id="IPR036873">
    <property type="entry name" value="Rhodanese-like_dom_sf"/>
</dbReference>
<protein>
    <recommendedName>
        <fullName evidence="2">protein-tyrosine-phosphatase</fullName>
        <ecNumber evidence="2">3.1.3.48</ecNumber>
    </recommendedName>
</protein>
<dbReference type="CTD" id="11221"/>
<dbReference type="CDD" id="cd14567">
    <property type="entry name" value="DSP_DUSP10"/>
    <property type="match status" value="1"/>
</dbReference>
<comment type="similarity">
    <text evidence="1">Belongs to the protein-tyrosine phosphatase family. Non-receptor class dual specificity subfamily.</text>
</comment>
<dbReference type="Gene3D" id="3.90.190.10">
    <property type="entry name" value="Protein tyrosine phosphatase superfamily"/>
    <property type="match status" value="1"/>
</dbReference>
<dbReference type="GO" id="GO:0007165">
    <property type="term" value="P:signal transduction"/>
    <property type="evidence" value="ECO:0000318"/>
    <property type="project" value="GO_Central"/>
</dbReference>
<feature type="compositionally biased region" description="Low complexity" evidence="5">
    <location>
        <begin position="139"/>
        <end position="154"/>
    </location>
</feature>
<reference evidence="9" key="2">
    <citation type="submission" date="2021-01" db="UniProtKB">
        <authorList>
            <consortium name="EnsemblMetazoa"/>
        </authorList>
    </citation>
    <scope>IDENTIFICATION</scope>
</reference>
<dbReference type="FunCoup" id="A0A7M7RCM7">
    <property type="interactions" value="157"/>
</dbReference>
<dbReference type="Gene3D" id="3.40.250.10">
    <property type="entry name" value="Rhodanese-like domain"/>
    <property type="match status" value="1"/>
</dbReference>
<dbReference type="InterPro" id="IPR001763">
    <property type="entry name" value="Rhodanese-like_dom"/>
</dbReference>
<dbReference type="GeneID" id="584461"/>
<feature type="region of interest" description="Disordered" evidence="5">
    <location>
        <begin position="133"/>
        <end position="155"/>
    </location>
</feature>
<dbReference type="SMART" id="SM00195">
    <property type="entry name" value="DSPc"/>
    <property type="match status" value="1"/>
</dbReference>
<evidence type="ECO:0000313" key="10">
    <source>
        <dbReference type="Proteomes" id="UP000007110"/>
    </source>
</evidence>
<dbReference type="SUPFAM" id="SSF52799">
    <property type="entry name" value="(Phosphotyrosine protein) phosphatases II"/>
    <property type="match status" value="1"/>
</dbReference>
<keyword evidence="4" id="KW-0904">Protein phosphatase</keyword>
<dbReference type="GO" id="GO:0005829">
    <property type="term" value="C:cytosol"/>
    <property type="evidence" value="ECO:0000318"/>
    <property type="project" value="GO_Central"/>
</dbReference>
<evidence type="ECO:0000256" key="1">
    <source>
        <dbReference type="ARBA" id="ARBA00008601"/>
    </source>
</evidence>
<dbReference type="GO" id="GO:0033550">
    <property type="term" value="F:MAP kinase tyrosine phosphatase activity"/>
    <property type="evidence" value="ECO:0000318"/>
    <property type="project" value="GO_Central"/>
</dbReference>
<dbReference type="CDD" id="cd01446">
    <property type="entry name" value="DSP_MapKP"/>
    <property type="match status" value="1"/>
</dbReference>
<sequence length="531" mass="58003">MSPNATPTTASTQKGAFSFPATKSEKTSLPDFCGSELDLSATPNPHRQCHINSVDSDQCNMAASSFTFALSGKSPLCASALKSSSGNGSRTPELNTNMRVANQCLLNRACEQLQQCSPRIFRKLGKSDCKQNQNNQDVTPMSCSPSSPSSTTSPLVLPQELSQRLDNRSSLLSQCTQSRLCRPRSGSVILVDIRPFLAFSRRHISGALNVNCATRFSCRRLREGKVALVDLVTSEEGKKEFQGRLDQDKEVVVYDEESQGIDNLPVNHPTSLVVSALKKEGVNVRLLKGGIKEFANHGEDLFVSELTNTSSTSSTVINDGEEPPSPTTDSEHILRGGSGICPSEGIPMTQILPHLYVGNEVDAANIDALRLHGISHVLNVTNSVPCFHEGESAMRYMRIPVRDNGLINLRMHFQAALEFIEEARRRNARVLVHCHAGISRSSTVVIAYVMKHMNQAMSQAYQFVKNKRPIIAPNLGFVGQLMEFEQILNKMNAPRSAGCRLTDSPTTCAKQLHHSRPGTPSLDLDTAVMEA</sequence>
<dbReference type="GO" id="GO:0043409">
    <property type="term" value="P:negative regulation of MAPK cascade"/>
    <property type="evidence" value="ECO:0000318"/>
    <property type="project" value="GO_Central"/>
</dbReference>
<evidence type="ECO:0000256" key="4">
    <source>
        <dbReference type="ARBA" id="ARBA00022912"/>
    </source>
</evidence>
<dbReference type="PROSITE" id="PS50206">
    <property type="entry name" value="RHODANESE_3"/>
    <property type="match status" value="1"/>
</dbReference>
<feature type="domain" description="Rhodanese" evidence="8">
    <location>
        <begin position="184"/>
        <end position="303"/>
    </location>
</feature>
<feature type="domain" description="Tyrosine-protein phosphatase" evidence="6">
    <location>
        <begin position="347"/>
        <end position="490"/>
    </location>
</feature>
<dbReference type="RefSeq" id="XP_789413.2">
    <property type="nucleotide sequence ID" value="XM_784320.5"/>
</dbReference>
<reference evidence="10" key="1">
    <citation type="submission" date="2015-02" db="EMBL/GenBank/DDBJ databases">
        <title>Genome sequencing for Strongylocentrotus purpuratus.</title>
        <authorList>
            <person name="Murali S."/>
            <person name="Liu Y."/>
            <person name="Vee V."/>
            <person name="English A."/>
            <person name="Wang M."/>
            <person name="Skinner E."/>
            <person name="Han Y."/>
            <person name="Muzny D.M."/>
            <person name="Worley K.C."/>
            <person name="Gibbs R.A."/>
        </authorList>
    </citation>
    <scope>NUCLEOTIDE SEQUENCE</scope>
</reference>
<dbReference type="Pfam" id="PF00782">
    <property type="entry name" value="DSPc"/>
    <property type="match status" value="1"/>
</dbReference>
<dbReference type="OMA" id="KMTMTDA"/>
<dbReference type="InterPro" id="IPR020422">
    <property type="entry name" value="TYR_PHOSPHATASE_DUAL_dom"/>
</dbReference>
<dbReference type="InterPro" id="IPR000340">
    <property type="entry name" value="Dual-sp_phosphatase_cat-dom"/>
</dbReference>
<dbReference type="GO" id="GO:0017017">
    <property type="term" value="F:MAP kinase tyrosine/serine/threonine phosphatase activity"/>
    <property type="evidence" value="ECO:0000318"/>
    <property type="project" value="GO_Central"/>
</dbReference>
<keyword evidence="3" id="KW-0378">Hydrolase</keyword>
<evidence type="ECO:0000313" key="9">
    <source>
        <dbReference type="EnsemblMetazoa" id="XP_789413"/>
    </source>
</evidence>
<proteinExistence type="inferred from homology"/>
<dbReference type="SUPFAM" id="SSF52821">
    <property type="entry name" value="Rhodanese/Cell cycle control phosphatase"/>
    <property type="match status" value="1"/>
</dbReference>
<feature type="compositionally biased region" description="Polar residues" evidence="5">
    <location>
        <begin position="1"/>
        <end position="15"/>
    </location>
</feature>
<dbReference type="PRINTS" id="PR01764">
    <property type="entry name" value="MAPKPHPHTASE"/>
</dbReference>